<comment type="caution">
    <text evidence="1">The sequence shown here is derived from an EMBL/GenBank/DDBJ whole genome shotgun (WGS) entry which is preliminary data.</text>
</comment>
<organism evidence="1 2">
    <name type="scientific">Bifidobacterium thermacidophilum subsp. thermacidophilum</name>
    <dbReference type="NCBI Taxonomy" id="79262"/>
    <lineage>
        <taxon>Bacteria</taxon>
        <taxon>Bacillati</taxon>
        <taxon>Actinomycetota</taxon>
        <taxon>Actinomycetes</taxon>
        <taxon>Bifidobacteriales</taxon>
        <taxon>Bifidobacteriaceae</taxon>
        <taxon>Bifidobacterium</taxon>
    </lineage>
</organism>
<name>A0A087E253_9BIFI</name>
<dbReference type="AlphaFoldDB" id="A0A087E253"/>
<proteinExistence type="predicted"/>
<dbReference type="EMBL" id="JGZT01000007">
    <property type="protein sequence ID" value="KFJ01854.1"/>
    <property type="molecule type" value="Genomic_DNA"/>
</dbReference>
<sequence>MPCHFRHIGTTWCTELRCWLSNISMQMSNCGLMAFLPRKYSSMSNVMQRFLHTLTRRGRAGFGFRISAPCDIRHQQTT</sequence>
<dbReference type="Proteomes" id="UP000029003">
    <property type="component" value="Unassembled WGS sequence"/>
</dbReference>
<evidence type="ECO:0000313" key="1">
    <source>
        <dbReference type="EMBL" id="KFJ01854.1"/>
    </source>
</evidence>
<evidence type="ECO:0000313" key="2">
    <source>
        <dbReference type="Proteomes" id="UP000029003"/>
    </source>
</evidence>
<gene>
    <name evidence="1" type="ORF">THER5_1896</name>
</gene>
<reference evidence="1 2" key="1">
    <citation type="submission" date="2014-03" db="EMBL/GenBank/DDBJ databases">
        <title>Genomics of Bifidobacteria.</title>
        <authorList>
            <person name="Ventura M."/>
            <person name="Milani C."/>
            <person name="Lugli G.A."/>
        </authorList>
    </citation>
    <scope>NUCLEOTIDE SEQUENCE [LARGE SCALE GENOMIC DNA]</scope>
    <source>
        <strain evidence="1 2">LMG 21395</strain>
    </source>
</reference>
<accession>A0A087E253</accession>
<protein>
    <submittedName>
        <fullName evidence="1">Uncharacterized protein</fullName>
    </submittedName>
</protein>